<evidence type="ECO:0000256" key="6">
    <source>
        <dbReference type="ARBA" id="ARBA00023273"/>
    </source>
</evidence>
<accession>A0AAN8PFD2</accession>
<evidence type="ECO:0000256" key="7">
    <source>
        <dbReference type="ARBA" id="ARBA00035003"/>
    </source>
</evidence>
<organism evidence="10 11">
    <name type="scientific">Patella caerulea</name>
    <name type="common">Rayed Mediterranean limpet</name>
    <dbReference type="NCBI Taxonomy" id="87958"/>
    <lineage>
        <taxon>Eukaryota</taxon>
        <taxon>Metazoa</taxon>
        <taxon>Spiralia</taxon>
        <taxon>Lophotrochozoa</taxon>
        <taxon>Mollusca</taxon>
        <taxon>Gastropoda</taxon>
        <taxon>Patellogastropoda</taxon>
        <taxon>Patelloidea</taxon>
        <taxon>Patellidae</taxon>
        <taxon>Patella</taxon>
    </lineage>
</organism>
<comment type="subcellular location">
    <subcellularLocation>
        <location evidence="1">Cytoplasm</location>
        <location evidence="1">Cytoskeleton</location>
        <location evidence="1">Flagellum axoneme</location>
    </subcellularLocation>
</comment>
<evidence type="ECO:0000256" key="9">
    <source>
        <dbReference type="SAM" id="MobiDB-lite"/>
    </source>
</evidence>
<dbReference type="PANTHER" id="PTHR31180">
    <property type="entry name" value="CILIA- AND FLAGELLA-ASSOCIATED PROTEIN 107-RELATED"/>
    <property type="match status" value="1"/>
</dbReference>
<keyword evidence="11" id="KW-1185">Reference proteome</keyword>
<name>A0AAN8PFD2_PATCE</name>
<evidence type="ECO:0000313" key="10">
    <source>
        <dbReference type="EMBL" id="KAK6177672.1"/>
    </source>
</evidence>
<dbReference type="AlphaFoldDB" id="A0AAN8PFD2"/>
<keyword evidence="4" id="KW-0969">Cilium</keyword>
<dbReference type="InterPro" id="IPR037662">
    <property type="entry name" value="CFAP68/107"/>
</dbReference>
<comment type="function">
    <text evidence="7">Microtubule inner protein (MIP) part of the dynein-decorated doublet microtubules (DMTs) in cilia axoneme, which is required for motile cilia beating.</text>
</comment>
<reference evidence="10 11" key="1">
    <citation type="submission" date="2024-01" db="EMBL/GenBank/DDBJ databases">
        <title>The genome of the rayed Mediterranean limpet Patella caerulea (Linnaeus, 1758).</title>
        <authorList>
            <person name="Anh-Thu Weber A."/>
            <person name="Halstead-Nussloch G."/>
        </authorList>
    </citation>
    <scope>NUCLEOTIDE SEQUENCE [LARGE SCALE GENOMIC DNA]</scope>
    <source>
        <strain evidence="10">AATW-2023a</strain>
        <tissue evidence="10">Whole specimen</tissue>
    </source>
</reference>
<dbReference type="Proteomes" id="UP001347796">
    <property type="component" value="Unassembled WGS sequence"/>
</dbReference>
<protein>
    <submittedName>
        <fullName evidence="10">Uncharacterized protein</fullName>
    </submittedName>
</protein>
<sequence>MAQGDPKKWSMPGWRIEQRFSPGVLIGNWSEERNIFQRGNNLHNSTHRTDFRNWGGHRPDVVIRRNAMMRSDGIGPETLFHHHGKKYSNNMVSWYDEQYNGRWHENRLPELRNWNGHCLAWVPEKSDHPLQGQSTNYGLLPKLQREWKQQICDETKGDYLSTYQNSFISPPKSALVTLRNAVPKPSSTSVHSITKINKNLDFRNDSTAKGPELPGRELTTISC</sequence>
<evidence type="ECO:0000256" key="1">
    <source>
        <dbReference type="ARBA" id="ARBA00004611"/>
    </source>
</evidence>
<keyword evidence="6" id="KW-0966">Cell projection</keyword>
<comment type="caution">
    <text evidence="10">The sequence shown here is derived from an EMBL/GenBank/DDBJ whole genome shotgun (WGS) entry which is preliminary data.</text>
</comment>
<keyword evidence="3" id="KW-0282">Flagellum</keyword>
<proteinExistence type="predicted"/>
<evidence type="ECO:0000256" key="8">
    <source>
        <dbReference type="ARBA" id="ARBA00046435"/>
    </source>
</evidence>
<dbReference type="PANTHER" id="PTHR31180:SF2">
    <property type="entry name" value="CILIA- AND FLAGELLA-ASSOCIATED PROTEIN 107"/>
    <property type="match status" value="1"/>
</dbReference>
<evidence type="ECO:0000256" key="5">
    <source>
        <dbReference type="ARBA" id="ARBA00023212"/>
    </source>
</evidence>
<evidence type="ECO:0000256" key="3">
    <source>
        <dbReference type="ARBA" id="ARBA00022846"/>
    </source>
</evidence>
<gene>
    <name evidence="10" type="ORF">SNE40_015727</name>
</gene>
<keyword evidence="5" id="KW-0206">Cytoskeleton</keyword>
<dbReference type="InterPro" id="IPR054709">
    <property type="entry name" value="CFAP107"/>
</dbReference>
<evidence type="ECO:0000256" key="2">
    <source>
        <dbReference type="ARBA" id="ARBA00022490"/>
    </source>
</evidence>
<dbReference type="GO" id="GO:0030317">
    <property type="term" value="P:flagellated sperm motility"/>
    <property type="evidence" value="ECO:0007669"/>
    <property type="project" value="InterPro"/>
</dbReference>
<comment type="subunit">
    <text evidence="8">Microtubule inner protein component of sperm flagellar doublet microtubules.</text>
</comment>
<dbReference type="GO" id="GO:0005879">
    <property type="term" value="C:axonemal microtubule"/>
    <property type="evidence" value="ECO:0007669"/>
    <property type="project" value="TreeGrafter"/>
</dbReference>
<dbReference type="Pfam" id="PF22595">
    <property type="entry name" value="CFAP107"/>
    <property type="match status" value="1"/>
</dbReference>
<keyword evidence="2" id="KW-0963">Cytoplasm</keyword>
<dbReference type="EMBL" id="JAZGQO010000010">
    <property type="protein sequence ID" value="KAK6177672.1"/>
    <property type="molecule type" value="Genomic_DNA"/>
</dbReference>
<feature type="region of interest" description="Disordered" evidence="9">
    <location>
        <begin position="203"/>
        <end position="223"/>
    </location>
</feature>
<evidence type="ECO:0000256" key="4">
    <source>
        <dbReference type="ARBA" id="ARBA00023069"/>
    </source>
</evidence>
<evidence type="ECO:0000313" key="11">
    <source>
        <dbReference type="Proteomes" id="UP001347796"/>
    </source>
</evidence>